<organism evidence="1 2">
    <name type="scientific">Methylovulum psychrotolerans</name>
    <dbReference type="NCBI Taxonomy" id="1704499"/>
    <lineage>
        <taxon>Bacteria</taxon>
        <taxon>Pseudomonadati</taxon>
        <taxon>Pseudomonadota</taxon>
        <taxon>Gammaproteobacteria</taxon>
        <taxon>Methylococcales</taxon>
        <taxon>Methylococcaceae</taxon>
        <taxon>Methylovulum</taxon>
    </lineage>
</organism>
<dbReference type="AlphaFoldDB" id="A0A2S5CJ73"/>
<protein>
    <submittedName>
        <fullName evidence="1">Uncharacterized protein</fullName>
    </submittedName>
</protein>
<evidence type="ECO:0000313" key="2">
    <source>
        <dbReference type="Proteomes" id="UP000237423"/>
    </source>
</evidence>
<dbReference type="RefSeq" id="WP_103975007.1">
    <property type="nucleotide sequence ID" value="NZ_PGFZ01000008.1"/>
</dbReference>
<sequence length="193" mass="22081">MFDKYPYLQTICHAADEGGETESSDLKAFKIDDKDGLSKALGFHDGMFKKVDYFLENQCIVQLIELSDLEETAQYYKIFIKDSYAALKQNAPERVISDEEEKAIQKEAVAVVWAIQKDELFKKWSGSIAVIERLYRKTQELGDADPSYRLLVVCKNHTDVKILDPLRRQLSGMMGNVKVCDTQTLKDCLIKLE</sequence>
<accession>A0A2S5CJ73</accession>
<comment type="caution">
    <text evidence="1">The sequence shown here is derived from an EMBL/GenBank/DDBJ whole genome shotgun (WGS) entry which is preliminary data.</text>
</comment>
<reference evidence="1 2" key="1">
    <citation type="submission" date="2017-11" db="EMBL/GenBank/DDBJ databases">
        <title>Draft Genome Sequence of Methylobacter psychrotolerans Sph1T, an Obligate Methanotroph from Low-Temperature Environments.</title>
        <authorList>
            <person name="Oshkin I.Y."/>
            <person name="Miroshnikov K."/>
            <person name="Belova S.E."/>
            <person name="Korzhenkov A."/>
            <person name="Toshchakov S.V."/>
            <person name="Dedysh S.N."/>
        </authorList>
    </citation>
    <scope>NUCLEOTIDE SEQUENCE [LARGE SCALE GENOMIC DNA]</scope>
    <source>
        <strain evidence="1 2">Sph1</strain>
    </source>
</reference>
<dbReference type="Proteomes" id="UP000237423">
    <property type="component" value="Unassembled WGS sequence"/>
</dbReference>
<name>A0A2S5CJ73_9GAMM</name>
<gene>
    <name evidence="1" type="ORF">AADEFJLK_03321</name>
</gene>
<dbReference type="EMBL" id="PGFZ01000008">
    <property type="protein sequence ID" value="POZ50849.1"/>
    <property type="molecule type" value="Genomic_DNA"/>
</dbReference>
<proteinExistence type="predicted"/>
<evidence type="ECO:0000313" key="1">
    <source>
        <dbReference type="EMBL" id="POZ50849.1"/>
    </source>
</evidence>